<organism evidence="5 6">
    <name type="scientific">Periophthalmus magnuspinnatus</name>
    <dbReference type="NCBI Taxonomy" id="409849"/>
    <lineage>
        <taxon>Eukaryota</taxon>
        <taxon>Metazoa</taxon>
        <taxon>Chordata</taxon>
        <taxon>Craniata</taxon>
        <taxon>Vertebrata</taxon>
        <taxon>Euteleostomi</taxon>
        <taxon>Actinopterygii</taxon>
        <taxon>Neopterygii</taxon>
        <taxon>Teleostei</taxon>
        <taxon>Neoteleostei</taxon>
        <taxon>Acanthomorphata</taxon>
        <taxon>Gobiaria</taxon>
        <taxon>Gobiiformes</taxon>
        <taxon>Gobioidei</taxon>
        <taxon>Gobiidae</taxon>
        <taxon>Oxudercinae</taxon>
        <taxon>Periophthalmus</taxon>
    </lineage>
</organism>
<evidence type="ECO:0000313" key="6">
    <source>
        <dbReference type="Proteomes" id="UP000261520"/>
    </source>
</evidence>
<dbReference type="InterPro" id="IPR006630">
    <property type="entry name" value="La_HTH"/>
</dbReference>
<dbReference type="InterPro" id="IPR036390">
    <property type="entry name" value="WH_DNA-bd_sf"/>
</dbReference>
<dbReference type="PANTHER" id="PTHR22792:SF48">
    <property type="entry name" value="LA-RELATED PROTEIN 4"/>
    <property type="match status" value="1"/>
</dbReference>
<dbReference type="GO" id="GO:0045727">
    <property type="term" value="P:positive regulation of translation"/>
    <property type="evidence" value="ECO:0007669"/>
    <property type="project" value="TreeGrafter"/>
</dbReference>
<dbReference type="SMART" id="SM00715">
    <property type="entry name" value="LA"/>
    <property type="match status" value="1"/>
</dbReference>
<evidence type="ECO:0000259" key="4">
    <source>
        <dbReference type="PROSITE" id="PS50961"/>
    </source>
</evidence>
<dbReference type="GO" id="GO:0005829">
    <property type="term" value="C:cytosol"/>
    <property type="evidence" value="ECO:0007669"/>
    <property type="project" value="TreeGrafter"/>
</dbReference>
<dbReference type="GO" id="GO:0003730">
    <property type="term" value="F:mRNA 3'-UTR binding"/>
    <property type="evidence" value="ECO:0007669"/>
    <property type="project" value="TreeGrafter"/>
</dbReference>
<dbReference type="Pfam" id="PF05383">
    <property type="entry name" value="La"/>
    <property type="match status" value="1"/>
</dbReference>
<dbReference type="InterPro" id="IPR036388">
    <property type="entry name" value="WH-like_DNA-bd_sf"/>
</dbReference>
<evidence type="ECO:0000313" key="5">
    <source>
        <dbReference type="Ensembl" id="ENSPMGP00000003138.1"/>
    </source>
</evidence>
<dbReference type="AlphaFoldDB" id="A0A3B3ZEY5"/>
<dbReference type="STRING" id="409849.ENSPMGP00000003138"/>
<proteinExistence type="predicted"/>
<protein>
    <recommendedName>
        <fullName evidence="4">HTH La-type RNA-binding domain-containing protein</fullName>
    </recommendedName>
</protein>
<dbReference type="Proteomes" id="UP000261520">
    <property type="component" value="Unplaced"/>
</dbReference>
<dbReference type="InterPro" id="IPR045180">
    <property type="entry name" value="La_dom_prot"/>
</dbReference>
<dbReference type="PROSITE" id="PS50961">
    <property type="entry name" value="HTH_LA"/>
    <property type="match status" value="1"/>
</dbReference>
<reference evidence="5" key="2">
    <citation type="submission" date="2025-09" db="UniProtKB">
        <authorList>
            <consortium name="Ensembl"/>
        </authorList>
    </citation>
    <scope>IDENTIFICATION</scope>
</reference>
<evidence type="ECO:0000256" key="2">
    <source>
        <dbReference type="ARBA" id="ARBA00022884"/>
    </source>
</evidence>
<dbReference type="Gene3D" id="1.10.10.10">
    <property type="entry name" value="Winged helix-like DNA-binding domain superfamily/Winged helix DNA-binding domain"/>
    <property type="match status" value="1"/>
</dbReference>
<dbReference type="SUPFAM" id="SSF46785">
    <property type="entry name" value="Winged helix' DNA-binding domain"/>
    <property type="match status" value="1"/>
</dbReference>
<dbReference type="GO" id="GO:0010494">
    <property type="term" value="C:cytoplasmic stress granule"/>
    <property type="evidence" value="ECO:0007669"/>
    <property type="project" value="TreeGrafter"/>
</dbReference>
<keyword evidence="1" id="KW-0597">Phosphoprotein</keyword>
<accession>A0A3B3ZEY5</accession>
<evidence type="ECO:0000256" key="1">
    <source>
        <dbReference type="ARBA" id="ARBA00022553"/>
    </source>
</evidence>
<evidence type="ECO:0000256" key="3">
    <source>
        <dbReference type="PROSITE-ProRule" id="PRU00332"/>
    </source>
</evidence>
<name>A0A3B3ZEY5_9GOBI</name>
<keyword evidence="2 3" id="KW-0694">RNA-binding</keyword>
<sequence length="343" mass="38676">QLLFVKVTTQGTSLNPNAQVWQEVPVLQTDALEVTEDSAWISTYPPPIDFVEGTNLSLPPYNGTVEEEVMADKTLSEENLRESLKKQLEFYFSRENLSKDLYLISQMDSDQFVPIWTIACMEDIKSLTSDLELIVDVLKTSPLVQVDESGEKVRPNYSRCIIILREVPETTPVEEVEALFNNENCPKTLSAEFAHNSNWYITFQSDNDALQALKYLREEVKIFQGKPIMARIKAINTFFGKSGFHSVDSSVFSQPAPPPQTQTPQPFGSPVYIDMQQVYSPQPQYPVYPVVSPSWSPTPVPYFETPLAPFQNSGYMNGYRGSGNYKGNSLSVNGHGPRSRYET</sequence>
<dbReference type="PANTHER" id="PTHR22792">
    <property type="entry name" value="LUPUS LA PROTEIN-RELATED"/>
    <property type="match status" value="1"/>
</dbReference>
<dbReference type="Ensembl" id="ENSPMGT00000003327.1">
    <property type="protein sequence ID" value="ENSPMGP00000003138.1"/>
    <property type="gene ID" value="ENSPMGG00000002719.1"/>
</dbReference>
<dbReference type="InterPro" id="IPR058699">
    <property type="entry name" value="RRM_LARP4/4B"/>
</dbReference>
<feature type="domain" description="HTH La-type RNA-binding" evidence="4">
    <location>
        <begin position="74"/>
        <end position="163"/>
    </location>
</feature>
<reference evidence="5" key="1">
    <citation type="submission" date="2025-08" db="UniProtKB">
        <authorList>
            <consortium name="Ensembl"/>
        </authorList>
    </citation>
    <scope>IDENTIFICATION</scope>
</reference>
<dbReference type="Pfam" id="PF26088">
    <property type="entry name" value="RRM_LARP4"/>
    <property type="match status" value="1"/>
</dbReference>
<keyword evidence="6" id="KW-1185">Reference proteome</keyword>